<evidence type="ECO:0000313" key="13">
    <source>
        <dbReference type="EnsemblMetazoa" id="HelroP184743"/>
    </source>
</evidence>
<evidence type="ECO:0000256" key="3">
    <source>
        <dbReference type="ARBA" id="ARBA00022692"/>
    </source>
</evidence>
<dbReference type="eggNOG" id="KOG3656">
    <property type="taxonomic scope" value="Eukaryota"/>
</dbReference>
<keyword evidence="6 10" id="KW-0472">Membrane</keyword>
<dbReference type="PANTHER" id="PTHR24228:SF74">
    <property type="entry name" value="G-PROTEIN COUPLED RECEPTORS FAMILY 1 PROFILE DOMAIN-CONTAINING PROTEIN"/>
    <property type="match status" value="1"/>
</dbReference>
<evidence type="ECO:0000256" key="6">
    <source>
        <dbReference type="ARBA" id="ARBA00023136"/>
    </source>
</evidence>
<dbReference type="FunFam" id="1.20.1070.10:FF:000971">
    <property type="entry name" value="Predicted protein"/>
    <property type="match status" value="1"/>
</dbReference>
<protein>
    <recommendedName>
        <fullName evidence="11">G-protein coupled receptors family 1 profile domain-containing protein</fullName>
    </recommendedName>
</protein>
<dbReference type="STRING" id="6412.T1FLW9"/>
<evidence type="ECO:0000313" key="14">
    <source>
        <dbReference type="Proteomes" id="UP000015101"/>
    </source>
</evidence>
<dbReference type="AlphaFoldDB" id="T1FLW9"/>
<dbReference type="Proteomes" id="UP000015101">
    <property type="component" value="Unassembled WGS sequence"/>
</dbReference>
<keyword evidence="2" id="KW-1003">Cell membrane</keyword>
<dbReference type="EMBL" id="AMQM01011792">
    <property type="status" value="NOT_ANNOTATED_CDS"/>
    <property type="molecule type" value="Genomic_DNA"/>
</dbReference>
<evidence type="ECO:0000256" key="9">
    <source>
        <dbReference type="SAM" id="MobiDB-lite"/>
    </source>
</evidence>
<dbReference type="GO" id="GO:0004930">
    <property type="term" value="F:G protein-coupled receptor activity"/>
    <property type="evidence" value="ECO:0007669"/>
    <property type="project" value="UniProtKB-KW"/>
</dbReference>
<dbReference type="EMBL" id="KB096832">
    <property type="protein sequence ID" value="ESO00993.1"/>
    <property type="molecule type" value="Genomic_DNA"/>
</dbReference>
<dbReference type="RefSeq" id="XP_009020909.1">
    <property type="nucleotide sequence ID" value="XM_009022661.1"/>
</dbReference>
<evidence type="ECO:0000256" key="7">
    <source>
        <dbReference type="ARBA" id="ARBA00023170"/>
    </source>
</evidence>
<dbReference type="PROSITE" id="PS50262">
    <property type="entry name" value="G_PROTEIN_RECEP_F1_2"/>
    <property type="match status" value="1"/>
</dbReference>
<feature type="transmembrane region" description="Helical" evidence="10">
    <location>
        <begin position="214"/>
        <end position="236"/>
    </location>
</feature>
<evidence type="ECO:0000313" key="12">
    <source>
        <dbReference type="EMBL" id="ESO00993.1"/>
    </source>
</evidence>
<feature type="transmembrane region" description="Helical" evidence="10">
    <location>
        <begin position="248"/>
        <end position="268"/>
    </location>
</feature>
<dbReference type="EnsemblMetazoa" id="HelroT184743">
    <property type="protein sequence ID" value="HelroP184743"/>
    <property type="gene ID" value="HelroG184743"/>
</dbReference>
<keyword evidence="3 10" id="KW-0812">Transmembrane</keyword>
<keyword evidence="5" id="KW-0297">G-protein coupled receptor</keyword>
<dbReference type="GO" id="GO:0007186">
    <property type="term" value="P:G protein-coupled receptor signaling pathway"/>
    <property type="evidence" value="ECO:0000318"/>
    <property type="project" value="GO_Central"/>
</dbReference>
<evidence type="ECO:0000256" key="2">
    <source>
        <dbReference type="ARBA" id="ARBA00022475"/>
    </source>
</evidence>
<feature type="transmembrane region" description="Helical" evidence="10">
    <location>
        <begin position="166"/>
        <end position="187"/>
    </location>
</feature>
<feature type="region of interest" description="Disordered" evidence="9">
    <location>
        <begin position="119"/>
        <end position="147"/>
    </location>
</feature>
<reference evidence="14" key="1">
    <citation type="submission" date="2012-12" db="EMBL/GenBank/DDBJ databases">
        <authorList>
            <person name="Hellsten U."/>
            <person name="Grimwood J."/>
            <person name="Chapman J.A."/>
            <person name="Shapiro H."/>
            <person name="Aerts A."/>
            <person name="Otillar R.P."/>
            <person name="Terry A.Y."/>
            <person name="Boore J.L."/>
            <person name="Simakov O."/>
            <person name="Marletaz F."/>
            <person name="Cho S.-J."/>
            <person name="Edsinger-Gonzales E."/>
            <person name="Havlak P."/>
            <person name="Kuo D.-H."/>
            <person name="Larsson T."/>
            <person name="Lv J."/>
            <person name="Arendt D."/>
            <person name="Savage R."/>
            <person name="Osoegawa K."/>
            <person name="de Jong P."/>
            <person name="Lindberg D.R."/>
            <person name="Seaver E.C."/>
            <person name="Weisblat D.A."/>
            <person name="Putnam N.H."/>
            <person name="Grigoriev I.V."/>
            <person name="Rokhsar D.S."/>
        </authorList>
    </citation>
    <scope>NUCLEOTIDE SEQUENCE</scope>
</reference>
<dbReference type="KEGG" id="hro:HELRODRAFT_184743"/>
<dbReference type="Gene3D" id="1.20.1070.10">
    <property type="entry name" value="Rhodopsin 7-helix transmembrane proteins"/>
    <property type="match status" value="1"/>
</dbReference>
<keyword evidence="8" id="KW-0807">Transducer</keyword>
<evidence type="ECO:0000256" key="8">
    <source>
        <dbReference type="ARBA" id="ARBA00023224"/>
    </source>
</evidence>
<dbReference type="PANTHER" id="PTHR24228">
    <property type="entry name" value="B2 BRADYKININ RECEPTOR/ANGIOTENSIN II RECEPTOR"/>
    <property type="match status" value="1"/>
</dbReference>
<proteinExistence type="predicted"/>
<name>T1FLW9_HELRO</name>
<evidence type="ECO:0000259" key="11">
    <source>
        <dbReference type="PROSITE" id="PS50262"/>
    </source>
</evidence>
<dbReference type="GeneID" id="20209818"/>
<reference evidence="12 14" key="2">
    <citation type="journal article" date="2013" name="Nature">
        <title>Insights into bilaterian evolution from three spiralian genomes.</title>
        <authorList>
            <person name="Simakov O."/>
            <person name="Marletaz F."/>
            <person name="Cho S.J."/>
            <person name="Edsinger-Gonzales E."/>
            <person name="Havlak P."/>
            <person name="Hellsten U."/>
            <person name="Kuo D.H."/>
            <person name="Larsson T."/>
            <person name="Lv J."/>
            <person name="Arendt D."/>
            <person name="Savage R."/>
            <person name="Osoegawa K."/>
            <person name="de Jong P."/>
            <person name="Grimwood J."/>
            <person name="Chapman J.A."/>
            <person name="Shapiro H."/>
            <person name="Aerts A."/>
            <person name="Otillar R.P."/>
            <person name="Terry A.Y."/>
            <person name="Boore J.L."/>
            <person name="Grigoriev I.V."/>
            <person name="Lindberg D.R."/>
            <person name="Seaver E.C."/>
            <person name="Weisblat D.A."/>
            <person name="Putnam N.H."/>
            <person name="Rokhsar D.S."/>
        </authorList>
    </citation>
    <scope>NUCLEOTIDE SEQUENCE</scope>
</reference>
<keyword evidence="14" id="KW-1185">Reference proteome</keyword>
<dbReference type="CDD" id="cd00637">
    <property type="entry name" value="7tm_classA_rhodopsin-like"/>
    <property type="match status" value="1"/>
</dbReference>
<feature type="domain" description="G-protein coupled receptors family 1 profile" evidence="11">
    <location>
        <begin position="169"/>
        <end position="269"/>
    </location>
</feature>
<organism evidence="13 14">
    <name type="scientific">Helobdella robusta</name>
    <name type="common">Californian leech</name>
    <dbReference type="NCBI Taxonomy" id="6412"/>
    <lineage>
        <taxon>Eukaryota</taxon>
        <taxon>Metazoa</taxon>
        <taxon>Spiralia</taxon>
        <taxon>Lophotrochozoa</taxon>
        <taxon>Annelida</taxon>
        <taxon>Clitellata</taxon>
        <taxon>Hirudinea</taxon>
        <taxon>Rhynchobdellida</taxon>
        <taxon>Glossiphoniidae</taxon>
        <taxon>Helobdella</taxon>
    </lineage>
</organism>
<dbReference type="InterPro" id="IPR017452">
    <property type="entry name" value="GPCR_Rhodpsn_7TM"/>
</dbReference>
<evidence type="ECO:0000256" key="10">
    <source>
        <dbReference type="SAM" id="Phobius"/>
    </source>
</evidence>
<accession>T1FLW9</accession>
<gene>
    <name evidence="13" type="primary">20209818</name>
    <name evidence="12" type="ORF">HELRODRAFT_184743</name>
</gene>
<reference evidence="13" key="3">
    <citation type="submission" date="2015-06" db="UniProtKB">
        <authorList>
            <consortium name="EnsemblMetazoa"/>
        </authorList>
    </citation>
    <scope>IDENTIFICATION</scope>
</reference>
<comment type="subcellular location">
    <subcellularLocation>
        <location evidence="1">Cell membrane</location>
        <topology evidence="1">Multi-pass membrane protein</topology>
    </subcellularLocation>
</comment>
<evidence type="ECO:0000256" key="5">
    <source>
        <dbReference type="ARBA" id="ARBA00023040"/>
    </source>
</evidence>
<dbReference type="CTD" id="20209818"/>
<dbReference type="HOGENOM" id="CLU_755617_0_0_1"/>
<dbReference type="SUPFAM" id="SSF81321">
    <property type="entry name" value="Family A G protein-coupled receptor-like"/>
    <property type="match status" value="1"/>
</dbReference>
<sequence length="367" mass="42034">DENNIITNNNSYNNNNNNNNNNSNINNDTTTNNNNTKNVRRDVIKYDENYKKFPFSGSRSNFYSNKNNNINNDIAITTTNNNNVDNNNSNNNNYYNNNNDNFHNNDPCYKTASTGNGINKFKDNLPNPSNNNNNDNNNNDNNNNNNIKNNNNNIIDYRIQGVIQKATFLIISAFFIFYCYARIYILVRLGGKRLATLSGTYCSKNNSLRIKRELTIFKTVVAVFIFFVANYLPVSLIHGLDTNKNVPYSVYVMSVMLLWTSSALNWVVYGMMNAQYSKAYRFVLLRSRLLNYGSGCSGSESYYFFNYSTATKSRMTSLSYLSAHSNAALRNSKHFRLRHRTASDVITTSGMKRNDFKMSRLTQNESA</sequence>
<evidence type="ECO:0000256" key="4">
    <source>
        <dbReference type="ARBA" id="ARBA00022989"/>
    </source>
</evidence>
<dbReference type="InParanoid" id="T1FLW9"/>
<keyword evidence="4 10" id="KW-1133">Transmembrane helix</keyword>
<feature type="compositionally biased region" description="Low complexity" evidence="9">
    <location>
        <begin position="130"/>
        <end position="147"/>
    </location>
</feature>
<keyword evidence="7" id="KW-0675">Receptor</keyword>
<evidence type="ECO:0000256" key="1">
    <source>
        <dbReference type="ARBA" id="ARBA00004651"/>
    </source>
</evidence>
<feature type="region of interest" description="Disordered" evidence="9">
    <location>
        <begin position="1"/>
        <end position="37"/>
    </location>
</feature>
<dbReference type="OrthoDB" id="6147329at2759"/>
<dbReference type="GO" id="GO:0005886">
    <property type="term" value="C:plasma membrane"/>
    <property type="evidence" value="ECO:0007669"/>
    <property type="project" value="UniProtKB-SubCell"/>
</dbReference>